<evidence type="ECO:0000259" key="2">
    <source>
        <dbReference type="PROSITE" id="PS50943"/>
    </source>
</evidence>
<reference evidence="4 5" key="1">
    <citation type="submission" date="2019-04" db="EMBL/GenBank/DDBJ databases">
        <title>Genome Announcement to Ensure Probiotic Safety of Lactobacillus rhamnosus UBLR-58.</title>
        <authorList>
            <person name="Sulthana A."/>
            <person name="Lakshmi S.G."/>
            <person name="Madempudi R.S."/>
        </authorList>
    </citation>
    <scope>NUCLEOTIDE SEQUENCE [LARGE SCALE GENOMIC DNA]</scope>
    <source>
        <strain evidence="4 5">UBLR-58</strain>
    </source>
</reference>
<keyword evidence="1" id="KW-0238">DNA-binding</keyword>
<feature type="domain" description="HTH cro/C1-type" evidence="2">
    <location>
        <begin position="9"/>
        <end position="63"/>
    </location>
</feature>
<dbReference type="RefSeq" id="WP_005690209.1">
    <property type="nucleotide sequence ID" value="NZ_CABFNI010000004.1"/>
</dbReference>
<dbReference type="Proteomes" id="UP000552935">
    <property type="component" value="Unassembled WGS sequence"/>
</dbReference>
<dbReference type="CDD" id="cd00093">
    <property type="entry name" value="HTH_XRE"/>
    <property type="match status" value="1"/>
</dbReference>
<reference evidence="3 6" key="2">
    <citation type="submission" date="2020-07" db="EMBL/GenBank/DDBJ databases">
        <title>Organ Donor 1.</title>
        <authorList>
            <person name="Marsh A.J."/>
            <person name="Azcarate-Peril M.A."/>
        </authorList>
    </citation>
    <scope>NUCLEOTIDE SEQUENCE [LARGE SCALE GENOMIC DNA]</scope>
    <source>
        <strain evidence="3 6">AMC0712</strain>
    </source>
</reference>
<proteinExistence type="predicted"/>
<dbReference type="PROSITE" id="PS50943">
    <property type="entry name" value="HTH_CROC1"/>
    <property type="match status" value="1"/>
</dbReference>
<dbReference type="GO" id="GO:0003677">
    <property type="term" value="F:DNA binding"/>
    <property type="evidence" value="ECO:0007669"/>
    <property type="project" value="UniProtKB-KW"/>
</dbReference>
<gene>
    <name evidence="4" type="ORF">E6L36_14210</name>
    <name evidence="3" type="ORF">H0N82_01930</name>
</gene>
<dbReference type="Gene3D" id="1.10.260.40">
    <property type="entry name" value="lambda repressor-like DNA-binding domains"/>
    <property type="match status" value="1"/>
</dbReference>
<protein>
    <submittedName>
        <fullName evidence="3">Helix-turn-helix transcriptional regulator</fullName>
    </submittedName>
    <submittedName>
        <fullName evidence="4">XRE family transcriptional regulator</fullName>
    </submittedName>
</protein>
<dbReference type="AlphaFoldDB" id="A0A508YM36"/>
<accession>A0A508YM36</accession>
<dbReference type="EMBL" id="SSHM01000001">
    <property type="protein sequence ID" value="THC81415.1"/>
    <property type="molecule type" value="Genomic_DNA"/>
</dbReference>
<dbReference type="PANTHER" id="PTHR46558:SF11">
    <property type="entry name" value="HTH-TYPE TRANSCRIPTIONAL REGULATOR XRE"/>
    <property type="match status" value="1"/>
</dbReference>
<dbReference type="SMART" id="SM00530">
    <property type="entry name" value="HTH_XRE"/>
    <property type="match status" value="1"/>
</dbReference>
<evidence type="ECO:0000313" key="4">
    <source>
        <dbReference type="EMBL" id="THC81415.1"/>
    </source>
</evidence>
<dbReference type="Proteomes" id="UP000307517">
    <property type="component" value="Unassembled WGS sequence"/>
</dbReference>
<evidence type="ECO:0000313" key="3">
    <source>
        <dbReference type="EMBL" id="NZA03906.1"/>
    </source>
</evidence>
<dbReference type="SUPFAM" id="SSF47413">
    <property type="entry name" value="lambda repressor-like DNA-binding domains"/>
    <property type="match status" value="1"/>
</dbReference>
<dbReference type="EMBL" id="JACCKI010000001">
    <property type="protein sequence ID" value="NZA03906.1"/>
    <property type="molecule type" value="Genomic_DNA"/>
</dbReference>
<organism evidence="3 6">
    <name type="scientific">Lacticaseibacillus rhamnosus</name>
    <name type="common">Lactobacillus rhamnosus</name>
    <dbReference type="NCBI Taxonomy" id="47715"/>
    <lineage>
        <taxon>Bacteria</taxon>
        <taxon>Bacillati</taxon>
        <taxon>Bacillota</taxon>
        <taxon>Bacilli</taxon>
        <taxon>Lactobacillales</taxon>
        <taxon>Lactobacillaceae</taxon>
        <taxon>Lacticaseibacillus</taxon>
    </lineage>
</organism>
<dbReference type="Pfam" id="PF01381">
    <property type="entry name" value="HTH_3"/>
    <property type="match status" value="1"/>
</dbReference>
<dbReference type="InterPro" id="IPR001387">
    <property type="entry name" value="Cro/C1-type_HTH"/>
</dbReference>
<dbReference type="InterPro" id="IPR010982">
    <property type="entry name" value="Lambda_DNA-bd_dom_sf"/>
</dbReference>
<dbReference type="PANTHER" id="PTHR46558">
    <property type="entry name" value="TRACRIPTIONAL REGULATORY PROTEIN-RELATED-RELATED"/>
    <property type="match status" value="1"/>
</dbReference>
<comment type="caution">
    <text evidence="3">The sequence shown here is derived from an EMBL/GenBank/DDBJ whole genome shotgun (WGS) entry which is preliminary data.</text>
</comment>
<sequence>MEINVGAVISAFRKQKGVTQEALADFVGVSKASVSKWETGQSYPDITLLPILAAYFDVSIDQLMAYDAQLQPSEIRRIYTSLKQAFETQPPARVLTSIRNLIRRYYSCYPFLLQMGLLLLNNYDLLPGESQTAKMKTYVTEAQQLFVRVHQNSGDLRLTAKAVELEGYSLLLLKRPDEVLALLGEYVPEQLPADSLIAGAFQQKGDLKRAIATSQSGLMQDLSIMMSQLTNYMTLLGDDPQRLKKTYQRGQAIAAAFDLVHLNTAVWANFQLAALTSFAQQVQADNAEAVLRRFVRALMTGELTWTLHGDAYFDAIDPWLNQLDLGPQMPRATSHAKQQVITFILESPTLAALRQRPGIRPLLRELEQLKTQK</sequence>
<evidence type="ECO:0000313" key="5">
    <source>
        <dbReference type="Proteomes" id="UP000307517"/>
    </source>
</evidence>
<evidence type="ECO:0000256" key="1">
    <source>
        <dbReference type="ARBA" id="ARBA00023125"/>
    </source>
</evidence>
<name>A0A508YM36_LACRH</name>
<evidence type="ECO:0000313" key="6">
    <source>
        <dbReference type="Proteomes" id="UP000552935"/>
    </source>
</evidence>